<dbReference type="STRING" id="418985.A0A1V9Y0F5"/>
<dbReference type="GO" id="GO:0006790">
    <property type="term" value="P:sulfur compound metabolic process"/>
    <property type="evidence" value="ECO:0007669"/>
    <property type="project" value="TreeGrafter"/>
</dbReference>
<sequence length="218" mass="24382">MQSLLVQHGDLVASADDALQGVTAKNAQTVIAAASLGTHSERAPTKPPTYKMPRGSTGAANIRQLPGAGRSSTVQSSMPVLQDASRIVGAMLKLYRVTPPSEIRRVLIVSYFRSGSTFLGDILQTPLKTFYHFEPYHITGATRIRFGDVSEKECARLFGHLMRCEFDQLVEYMAWVSQQSNQFLVRHNKFLWRHCVLKNNICFNATYMQGMCQRSPLQ</sequence>
<proteinExistence type="predicted"/>
<dbReference type="GO" id="GO:0001517">
    <property type="term" value="F:N-acetylglucosamine 6-O-sulfotransferase activity"/>
    <property type="evidence" value="ECO:0007669"/>
    <property type="project" value="TreeGrafter"/>
</dbReference>
<dbReference type="Gene3D" id="3.40.50.300">
    <property type="entry name" value="P-loop containing nucleotide triphosphate hydrolases"/>
    <property type="match status" value="1"/>
</dbReference>
<comment type="caution">
    <text evidence="1">The sequence shown here is derived from an EMBL/GenBank/DDBJ whole genome shotgun (WGS) entry which is preliminary data.</text>
</comment>
<evidence type="ECO:0000313" key="2">
    <source>
        <dbReference type="Proteomes" id="UP000192247"/>
    </source>
</evidence>
<feature type="non-terminal residue" evidence="1">
    <location>
        <position position="218"/>
    </location>
</feature>
<protein>
    <submittedName>
        <fullName evidence="1">Carbohydrate sulfotransferase 3-like</fullName>
    </submittedName>
</protein>
<evidence type="ECO:0000313" key="1">
    <source>
        <dbReference type="EMBL" id="OQR79215.1"/>
    </source>
</evidence>
<dbReference type="AlphaFoldDB" id="A0A1V9Y0F5"/>
<dbReference type="InterPro" id="IPR027417">
    <property type="entry name" value="P-loop_NTPase"/>
</dbReference>
<dbReference type="PANTHER" id="PTHR10704">
    <property type="entry name" value="CARBOHYDRATE SULFOTRANSFERASE"/>
    <property type="match status" value="1"/>
</dbReference>
<dbReference type="GO" id="GO:0006044">
    <property type="term" value="P:N-acetylglucosamine metabolic process"/>
    <property type="evidence" value="ECO:0007669"/>
    <property type="project" value="TreeGrafter"/>
</dbReference>
<dbReference type="OrthoDB" id="6138663at2759"/>
<reference evidence="1 2" key="1">
    <citation type="journal article" date="2017" name="Gigascience">
        <title>Draft genome of the honey bee ectoparasitic mite, Tropilaelaps mercedesae, is shaped by the parasitic life history.</title>
        <authorList>
            <person name="Dong X."/>
            <person name="Armstrong S.D."/>
            <person name="Xia D."/>
            <person name="Makepeace B.L."/>
            <person name="Darby A.C."/>
            <person name="Kadowaki T."/>
        </authorList>
    </citation>
    <scope>NUCLEOTIDE SEQUENCE [LARGE SCALE GENOMIC DNA]</scope>
    <source>
        <strain evidence="1">Wuxi-XJTLU</strain>
    </source>
</reference>
<dbReference type="InterPro" id="IPR051135">
    <property type="entry name" value="Gal/GlcNAc/GalNAc_ST"/>
</dbReference>
<accession>A0A1V9Y0F5</accession>
<keyword evidence="1" id="KW-0808">Transferase</keyword>
<dbReference type="EMBL" id="MNPL01001382">
    <property type="protein sequence ID" value="OQR79215.1"/>
    <property type="molecule type" value="Genomic_DNA"/>
</dbReference>
<keyword evidence="2" id="KW-1185">Reference proteome</keyword>
<name>A0A1V9Y0F5_9ACAR</name>
<organism evidence="1 2">
    <name type="scientific">Tropilaelaps mercedesae</name>
    <dbReference type="NCBI Taxonomy" id="418985"/>
    <lineage>
        <taxon>Eukaryota</taxon>
        <taxon>Metazoa</taxon>
        <taxon>Ecdysozoa</taxon>
        <taxon>Arthropoda</taxon>
        <taxon>Chelicerata</taxon>
        <taxon>Arachnida</taxon>
        <taxon>Acari</taxon>
        <taxon>Parasitiformes</taxon>
        <taxon>Mesostigmata</taxon>
        <taxon>Gamasina</taxon>
        <taxon>Dermanyssoidea</taxon>
        <taxon>Laelapidae</taxon>
        <taxon>Tropilaelaps</taxon>
    </lineage>
</organism>
<dbReference type="Proteomes" id="UP000192247">
    <property type="component" value="Unassembled WGS sequence"/>
</dbReference>
<dbReference type="InParanoid" id="A0A1V9Y0F5"/>
<dbReference type="PANTHER" id="PTHR10704:SF44">
    <property type="entry name" value="LD35051P-RELATED"/>
    <property type="match status" value="1"/>
</dbReference>
<gene>
    <name evidence="1" type="ORF">BIW11_05896</name>
</gene>